<dbReference type="InterPro" id="IPR049577">
    <property type="entry name" value="GMPP_N"/>
</dbReference>
<sequence>MKVVNVVLSGGVGSRLWPLSRKSRPKQYLPIFGGQSLFEKTVIRNSEICNQVMVVGGVDNYQLSRDILKKTATTDYIELVEAAPRNTAAAIAFAALSLPEDAIMLVTPSDHLIGDQEKYNADLSQAVALAKNGDLVTFGLIPSKPETGFGYIEHEGNNVLGFREKPALEQAKAYLSQGNFLWNSGMFCFAAGTYLRELQKYEPEVLKTSKAAMKNAKEGFLPLDLSMEIPSISVDYAVMERSDKIKVIPSNFSWSDMGSFEALFEYYPIGSNERVGENLVLGTGKHVEFIGMEDVVLVETDDAILVLNRKNAQDVKKVYERLEKENPSLLN</sequence>
<feature type="domain" description="Nucleotidyl transferase" evidence="1">
    <location>
        <begin position="5"/>
        <end position="265"/>
    </location>
</feature>
<dbReference type="RefSeq" id="WP_048644322.1">
    <property type="nucleotide sequence ID" value="NZ_CP012040.1"/>
</dbReference>
<dbReference type="KEGG" id="camu:CA2015_0602"/>
<dbReference type="CDD" id="cd02509">
    <property type="entry name" value="GDP-M1P_Guanylyltransferase"/>
    <property type="match status" value="1"/>
</dbReference>
<dbReference type="EMBL" id="CP012040">
    <property type="protein sequence ID" value="AKP50068.1"/>
    <property type="molecule type" value="Genomic_DNA"/>
</dbReference>
<dbReference type="Proteomes" id="UP000036520">
    <property type="component" value="Chromosome"/>
</dbReference>
<dbReference type="PANTHER" id="PTHR46390:SF1">
    <property type="entry name" value="MANNOSE-1-PHOSPHATE GUANYLYLTRANSFERASE"/>
    <property type="match status" value="1"/>
</dbReference>
<dbReference type="Pfam" id="PF00483">
    <property type="entry name" value="NTP_transferase"/>
    <property type="match status" value="1"/>
</dbReference>
<evidence type="ECO:0000259" key="2">
    <source>
        <dbReference type="Pfam" id="PF22640"/>
    </source>
</evidence>
<dbReference type="Pfam" id="PF22640">
    <property type="entry name" value="ManC_GMP_beta-helix"/>
    <property type="match status" value="1"/>
</dbReference>
<dbReference type="SUPFAM" id="SSF159283">
    <property type="entry name" value="Guanosine diphospho-D-mannose pyrophosphorylase/mannose-6-phosphate isomerase linker domain"/>
    <property type="match status" value="1"/>
</dbReference>
<keyword evidence="3" id="KW-0808">Transferase</keyword>
<dbReference type="Gene3D" id="3.90.550.10">
    <property type="entry name" value="Spore Coat Polysaccharide Biosynthesis Protein SpsA, Chain A"/>
    <property type="match status" value="1"/>
</dbReference>
<dbReference type="PANTHER" id="PTHR46390">
    <property type="entry name" value="MANNOSE-1-PHOSPHATE GUANYLYLTRANSFERASE"/>
    <property type="match status" value="1"/>
</dbReference>
<name>A0A0H4PBB9_9BACT</name>
<proteinExistence type="predicted"/>
<protein>
    <submittedName>
        <fullName evidence="3">Nucleotidyl transferase</fullName>
    </submittedName>
</protein>
<dbReference type="SUPFAM" id="SSF53448">
    <property type="entry name" value="Nucleotide-diphospho-sugar transferases"/>
    <property type="match status" value="1"/>
</dbReference>
<organism evidence="3 4">
    <name type="scientific">Cyclobacterium amurskyense</name>
    <dbReference type="NCBI Taxonomy" id="320787"/>
    <lineage>
        <taxon>Bacteria</taxon>
        <taxon>Pseudomonadati</taxon>
        <taxon>Bacteroidota</taxon>
        <taxon>Cytophagia</taxon>
        <taxon>Cytophagales</taxon>
        <taxon>Cyclobacteriaceae</taxon>
        <taxon>Cyclobacterium</taxon>
    </lineage>
</organism>
<gene>
    <name evidence="3" type="ORF">CA2015_0602</name>
</gene>
<feature type="domain" description="MannoseP isomerase/GMP-like beta-helix" evidence="2">
    <location>
        <begin position="278"/>
        <end position="322"/>
    </location>
</feature>
<dbReference type="InterPro" id="IPR054566">
    <property type="entry name" value="ManC/GMP-like_b-helix"/>
</dbReference>
<dbReference type="AlphaFoldDB" id="A0A0H4PBB9"/>
<dbReference type="InterPro" id="IPR005835">
    <property type="entry name" value="NTP_transferase_dom"/>
</dbReference>
<dbReference type="STRING" id="320787.CA2015_0602"/>
<accession>A0A0H4PBB9</accession>
<dbReference type="GO" id="GO:0009298">
    <property type="term" value="P:GDP-mannose biosynthetic process"/>
    <property type="evidence" value="ECO:0007669"/>
    <property type="project" value="TreeGrafter"/>
</dbReference>
<dbReference type="InterPro" id="IPR029044">
    <property type="entry name" value="Nucleotide-diphossugar_trans"/>
</dbReference>
<dbReference type="OrthoDB" id="9806359at2"/>
<dbReference type="GO" id="GO:0004475">
    <property type="term" value="F:mannose-1-phosphate guanylyltransferase (GTP) activity"/>
    <property type="evidence" value="ECO:0007669"/>
    <property type="project" value="InterPro"/>
</dbReference>
<keyword evidence="4" id="KW-1185">Reference proteome</keyword>
<dbReference type="InterPro" id="IPR051161">
    <property type="entry name" value="Mannose-6P_isomerase_type2"/>
</dbReference>
<evidence type="ECO:0000313" key="3">
    <source>
        <dbReference type="EMBL" id="AKP50068.1"/>
    </source>
</evidence>
<evidence type="ECO:0000313" key="4">
    <source>
        <dbReference type="Proteomes" id="UP000036520"/>
    </source>
</evidence>
<evidence type="ECO:0000259" key="1">
    <source>
        <dbReference type="Pfam" id="PF00483"/>
    </source>
</evidence>
<reference evidence="3 4" key="1">
    <citation type="submission" date="2015-07" db="EMBL/GenBank/DDBJ databases">
        <authorList>
            <person name="Kim K.M."/>
        </authorList>
    </citation>
    <scope>NUCLEOTIDE SEQUENCE [LARGE SCALE GENOMIC DNA]</scope>
    <source>
        <strain evidence="3 4">KCTC 12363</strain>
    </source>
</reference>
<dbReference type="PATRIC" id="fig|320787.5.peg.678"/>